<name>E7RW80_9BURK</name>
<dbReference type="AlphaFoldDB" id="E7RW80"/>
<feature type="compositionally biased region" description="Basic and acidic residues" evidence="1">
    <location>
        <begin position="91"/>
        <end position="101"/>
    </location>
</feature>
<evidence type="ECO:0000313" key="3">
    <source>
        <dbReference type="Proteomes" id="UP000011021"/>
    </source>
</evidence>
<sequence>MAIVHRFPEKCADRCTRDRPGRQGSAYEASGDDSKRLQEYAEVVASFLMKPCPAGRTAGRGTGGRRDPSEGGAFCGRHASTARRRPVSRVNDGRHARKTGE</sequence>
<protein>
    <submittedName>
        <fullName evidence="2">Uncharacterized protein</fullName>
    </submittedName>
</protein>
<evidence type="ECO:0000256" key="1">
    <source>
        <dbReference type="SAM" id="MobiDB-lite"/>
    </source>
</evidence>
<accession>E7RW80</accession>
<reference evidence="2 3" key="1">
    <citation type="submission" date="2010-12" db="EMBL/GenBank/DDBJ databases">
        <authorList>
            <person name="Muzny D."/>
            <person name="Qin X."/>
            <person name="Deng J."/>
            <person name="Jiang H."/>
            <person name="Liu Y."/>
            <person name="Qu J."/>
            <person name="Song X.-Z."/>
            <person name="Zhang L."/>
            <person name="Thornton R."/>
            <person name="Coyle M."/>
            <person name="Francisco L."/>
            <person name="Jackson L."/>
            <person name="Javaid M."/>
            <person name="Korchina V."/>
            <person name="Kovar C."/>
            <person name="Mata R."/>
            <person name="Mathew T."/>
            <person name="Ngo R."/>
            <person name="Nguyen L."/>
            <person name="Nguyen N."/>
            <person name="Okwuonu G."/>
            <person name="Ongeri F."/>
            <person name="Pham C."/>
            <person name="Simmons D."/>
            <person name="Wilczek-Boney K."/>
            <person name="Hale W."/>
            <person name="Jakkamsetti A."/>
            <person name="Pham P."/>
            <person name="Ruth R."/>
            <person name="San Lucas F."/>
            <person name="Warren J."/>
            <person name="Zhang J."/>
            <person name="Zhao Z."/>
            <person name="Zhou C."/>
            <person name="Zhu D."/>
            <person name="Lee S."/>
            <person name="Bess C."/>
            <person name="Blankenburg K."/>
            <person name="Forbes L."/>
            <person name="Fu Q."/>
            <person name="Gubbala S."/>
            <person name="Hirani K."/>
            <person name="Jayaseelan J.C."/>
            <person name="Lara F."/>
            <person name="Munidasa M."/>
            <person name="Palculict T."/>
            <person name="Patil S."/>
            <person name="Pu L.-L."/>
            <person name="Saada N."/>
            <person name="Tang L."/>
            <person name="Weissenberger G."/>
            <person name="Zhu Y."/>
            <person name="Hemphill L."/>
            <person name="Shang Y."/>
            <person name="Youmans B."/>
            <person name="Ayvaz T."/>
            <person name="Ross M."/>
            <person name="Santibanez J."/>
            <person name="Aqrawi P."/>
            <person name="Gross S."/>
            <person name="Joshi V."/>
            <person name="Fowler G."/>
            <person name="Nazareth L."/>
            <person name="Reid J."/>
            <person name="Worley K."/>
            <person name="Petrosino J."/>
            <person name="Highlander S."/>
            <person name="Gibbs R."/>
        </authorList>
    </citation>
    <scope>NUCLEOTIDE SEQUENCE [LARGE SCALE GENOMIC DNA]</scope>
    <source>
        <strain evidence="2 3">ATCC 51599</strain>
    </source>
</reference>
<keyword evidence="3" id="KW-1185">Reference proteome</keyword>
<evidence type="ECO:0000313" key="2">
    <source>
        <dbReference type="EMBL" id="EFV95255.1"/>
    </source>
</evidence>
<comment type="caution">
    <text evidence="2">The sequence shown here is derived from an EMBL/GenBank/DDBJ whole genome shotgun (WGS) entry which is preliminary data.</text>
</comment>
<feature type="region of interest" description="Disordered" evidence="1">
    <location>
        <begin position="14"/>
        <end position="33"/>
    </location>
</feature>
<gene>
    <name evidence="2" type="ORF">HMPREF0551_0743</name>
</gene>
<dbReference type="Proteomes" id="UP000011021">
    <property type="component" value="Unassembled WGS sequence"/>
</dbReference>
<dbReference type="HOGENOM" id="CLU_2287964_0_0_4"/>
<proteinExistence type="predicted"/>
<organism evidence="2 3">
    <name type="scientific">Lautropia mirabilis ATCC 51599</name>
    <dbReference type="NCBI Taxonomy" id="887898"/>
    <lineage>
        <taxon>Bacteria</taxon>
        <taxon>Pseudomonadati</taxon>
        <taxon>Pseudomonadota</taxon>
        <taxon>Betaproteobacteria</taxon>
        <taxon>Burkholderiales</taxon>
        <taxon>Burkholderiaceae</taxon>
        <taxon>Lautropia</taxon>
    </lineage>
</organism>
<dbReference type="EMBL" id="AEQP01000003">
    <property type="protein sequence ID" value="EFV95255.1"/>
    <property type="molecule type" value="Genomic_DNA"/>
</dbReference>
<feature type="region of interest" description="Disordered" evidence="1">
    <location>
        <begin position="52"/>
        <end position="101"/>
    </location>
</feature>